<dbReference type="SUPFAM" id="SSF101898">
    <property type="entry name" value="NHL repeat"/>
    <property type="match status" value="1"/>
</dbReference>
<keyword evidence="1" id="KW-0732">Signal</keyword>
<dbReference type="EMBL" id="CAJNOC010004071">
    <property type="protein sequence ID" value="CAF1008466.1"/>
    <property type="molecule type" value="Genomic_DNA"/>
</dbReference>
<feature type="non-terminal residue" evidence="2">
    <location>
        <position position="159"/>
    </location>
</feature>
<dbReference type="Gene3D" id="2.130.10.10">
    <property type="entry name" value="YVTN repeat-like/Quinoprotein amine dehydrogenase"/>
    <property type="match status" value="1"/>
</dbReference>
<proteinExistence type="predicted"/>
<dbReference type="InterPro" id="IPR015943">
    <property type="entry name" value="WD40/YVTN_repeat-like_dom_sf"/>
</dbReference>
<accession>A0A814HE10</accession>
<reference evidence="2" key="1">
    <citation type="submission" date="2021-02" db="EMBL/GenBank/DDBJ databases">
        <authorList>
            <person name="Nowell W R."/>
        </authorList>
    </citation>
    <scope>NUCLEOTIDE SEQUENCE</scope>
    <source>
        <strain evidence="2">Ploen Becks lab</strain>
    </source>
</reference>
<protein>
    <submittedName>
        <fullName evidence="2">Uncharacterized protein</fullName>
    </submittedName>
</protein>
<feature type="signal peptide" evidence="1">
    <location>
        <begin position="1"/>
        <end position="18"/>
    </location>
</feature>
<sequence>MSIYFIFIFVNTFLKTSSTKCIVSGYDLFNLEFRNQGDPFQPNSFHIINSIDYDHNNSLILASSTNRTIIKFNILNKNLTTLVTSNSINSILSVNKSHFLAGGDDNLAFYNILNDSFCPVVGPIGFYGTISCLKLLKTDNLILIGALDYKILVYDLLTE</sequence>
<evidence type="ECO:0000313" key="2">
    <source>
        <dbReference type="EMBL" id="CAF1008466.1"/>
    </source>
</evidence>
<name>A0A814HE10_9BILA</name>
<feature type="chain" id="PRO_5032643769" evidence="1">
    <location>
        <begin position="19"/>
        <end position="159"/>
    </location>
</feature>
<keyword evidence="3" id="KW-1185">Reference proteome</keyword>
<dbReference type="Proteomes" id="UP000663879">
    <property type="component" value="Unassembled WGS sequence"/>
</dbReference>
<dbReference type="AlphaFoldDB" id="A0A814HE10"/>
<organism evidence="2 3">
    <name type="scientific">Brachionus calyciflorus</name>
    <dbReference type="NCBI Taxonomy" id="104777"/>
    <lineage>
        <taxon>Eukaryota</taxon>
        <taxon>Metazoa</taxon>
        <taxon>Spiralia</taxon>
        <taxon>Gnathifera</taxon>
        <taxon>Rotifera</taxon>
        <taxon>Eurotatoria</taxon>
        <taxon>Monogononta</taxon>
        <taxon>Pseudotrocha</taxon>
        <taxon>Ploima</taxon>
        <taxon>Brachionidae</taxon>
        <taxon>Brachionus</taxon>
    </lineage>
</organism>
<comment type="caution">
    <text evidence="2">The sequence shown here is derived from an EMBL/GenBank/DDBJ whole genome shotgun (WGS) entry which is preliminary data.</text>
</comment>
<evidence type="ECO:0000313" key="3">
    <source>
        <dbReference type="Proteomes" id="UP000663879"/>
    </source>
</evidence>
<gene>
    <name evidence="2" type="ORF">OXX778_LOCUS16772</name>
</gene>
<evidence type="ECO:0000256" key="1">
    <source>
        <dbReference type="SAM" id="SignalP"/>
    </source>
</evidence>